<reference evidence="2 3" key="1">
    <citation type="submission" date="2017-04" db="EMBL/GenBank/DDBJ databases">
        <authorList>
            <person name="Afonso C.L."/>
            <person name="Miller P.J."/>
            <person name="Scott M.A."/>
            <person name="Spackman E."/>
            <person name="Goraichik I."/>
            <person name="Dimitrov K.M."/>
            <person name="Suarez D.L."/>
            <person name="Swayne D.E."/>
        </authorList>
    </citation>
    <scope>NUCLEOTIDE SEQUENCE [LARGE SCALE GENOMIC DNA]</scope>
    <source>
        <strain evidence="2 3">DSM 43828</strain>
    </source>
</reference>
<protein>
    <submittedName>
        <fullName evidence="2">Uncharacterized protein</fullName>
    </submittedName>
</protein>
<name>A0A1W2FIH0_KIBAR</name>
<keyword evidence="1" id="KW-1133">Transmembrane helix</keyword>
<evidence type="ECO:0000313" key="2">
    <source>
        <dbReference type="EMBL" id="SMD21747.1"/>
    </source>
</evidence>
<keyword evidence="1" id="KW-0812">Transmembrane</keyword>
<accession>A0A1W2FIH0</accession>
<dbReference type="AlphaFoldDB" id="A0A1W2FIH0"/>
<keyword evidence="1" id="KW-0472">Membrane</keyword>
<keyword evidence="3" id="KW-1185">Reference proteome</keyword>
<evidence type="ECO:0000313" key="3">
    <source>
        <dbReference type="Proteomes" id="UP000192674"/>
    </source>
</evidence>
<feature type="transmembrane region" description="Helical" evidence="1">
    <location>
        <begin position="130"/>
        <end position="150"/>
    </location>
</feature>
<feature type="transmembrane region" description="Helical" evidence="1">
    <location>
        <begin position="34"/>
        <end position="50"/>
    </location>
</feature>
<evidence type="ECO:0000256" key="1">
    <source>
        <dbReference type="SAM" id="Phobius"/>
    </source>
</evidence>
<dbReference type="RefSeq" id="WP_143446804.1">
    <property type="nucleotide sequence ID" value="NZ_FWXV01000007.1"/>
</dbReference>
<dbReference type="EMBL" id="FWXV01000007">
    <property type="protein sequence ID" value="SMD21747.1"/>
    <property type="molecule type" value="Genomic_DNA"/>
</dbReference>
<proteinExistence type="predicted"/>
<organism evidence="2 3">
    <name type="scientific">Kibdelosporangium aridum</name>
    <dbReference type="NCBI Taxonomy" id="2030"/>
    <lineage>
        <taxon>Bacteria</taxon>
        <taxon>Bacillati</taxon>
        <taxon>Actinomycetota</taxon>
        <taxon>Actinomycetes</taxon>
        <taxon>Pseudonocardiales</taxon>
        <taxon>Pseudonocardiaceae</taxon>
        <taxon>Kibdelosporangium</taxon>
    </lineage>
</organism>
<dbReference type="Proteomes" id="UP000192674">
    <property type="component" value="Unassembled WGS sequence"/>
</dbReference>
<gene>
    <name evidence="2" type="ORF">SAMN05661093_07031</name>
</gene>
<sequence length="174" mass="18789">MARRIGRLLVAASVVAVLAGVVYGLVRDDVVAGIVNGVIWGIGAVILGLMDRDSSAMDDLNQRQRQEIRRRLRRGEPVDDPKLAPALVERANDILANPVMPKGSLIVAGVFFAFGAVATGFAIPQLGLRSLVVGMPLFLLALLFLTYVWLSGSRRGLVEQSLRLTEDRLQGNDS</sequence>
<feature type="transmembrane region" description="Helical" evidence="1">
    <location>
        <begin position="105"/>
        <end position="124"/>
    </location>
</feature>